<reference evidence="2 3" key="1">
    <citation type="journal article" date="2024" name="G3 (Bethesda)">
        <title>Genome assembly of Hibiscus sabdariffa L. provides insights into metabolisms of medicinal natural products.</title>
        <authorList>
            <person name="Kim T."/>
        </authorList>
    </citation>
    <scope>NUCLEOTIDE SEQUENCE [LARGE SCALE GENOMIC DNA]</scope>
    <source>
        <strain evidence="2">TK-2024</strain>
        <tissue evidence="2">Old leaves</tissue>
    </source>
</reference>
<name>A0ABR2A0D6_9ROSI</name>
<dbReference type="Pfam" id="PF13456">
    <property type="entry name" value="RVT_3"/>
    <property type="match status" value="1"/>
</dbReference>
<comment type="caution">
    <text evidence="2">The sequence shown here is derived from an EMBL/GenBank/DDBJ whole genome shotgun (WGS) entry which is preliminary data.</text>
</comment>
<gene>
    <name evidence="2" type="ORF">V6N11_028567</name>
</gene>
<dbReference type="EMBL" id="JBBPBN010000457">
    <property type="protein sequence ID" value="KAK8486098.1"/>
    <property type="molecule type" value="Genomic_DNA"/>
</dbReference>
<dbReference type="Proteomes" id="UP001396334">
    <property type="component" value="Unassembled WGS sequence"/>
</dbReference>
<evidence type="ECO:0000313" key="3">
    <source>
        <dbReference type="Proteomes" id="UP001396334"/>
    </source>
</evidence>
<feature type="domain" description="RNase H type-1" evidence="1">
    <location>
        <begin position="103"/>
        <end position="138"/>
    </location>
</feature>
<evidence type="ECO:0000259" key="1">
    <source>
        <dbReference type="Pfam" id="PF13456"/>
    </source>
</evidence>
<evidence type="ECO:0000313" key="2">
    <source>
        <dbReference type="EMBL" id="KAK8486098.1"/>
    </source>
</evidence>
<accession>A0ABR2A0D6</accession>
<sequence>MSVFESFLYVETNSSTFGGGDVKWQVRFVVTCWQLWKRRCSLLLDEYYVEKEDIRVLCARLTDVYIAGSNDYMPSPLPTSAANLDNLEAVRILQHHFVALSDHALVFAIRQLVSHVWELEFKHIHRSANGVADGLARLAR</sequence>
<proteinExistence type="predicted"/>
<organism evidence="2 3">
    <name type="scientific">Hibiscus sabdariffa</name>
    <name type="common">roselle</name>
    <dbReference type="NCBI Taxonomy" id="183260"/>
    <lineage>
        <taxon>Eukaryota</taxon>
        <taxon>Viridiplantae</taxon>
        <taxon>Streptophyta</taxon>
        <taxon>Embryophyta</taxon>
        <taxon>Tracheophyta</taxon>
        <taxon>Spermatophyta</taxon>
        <taxon>Magnoliopsida</taxon>
        <taxon>eudicotyledons</taxon>
        <taxon>Gunneridae</taxon>
        <taxon>Pentapetalae</taxon>
        <taxon>rosids</taxon>
        <taxon>malvids</taxon>
        <taxon>Malvales</taxon>
        <taxon>Malvaceae</taxon>
        <taxon>Malvoideae</taxon>
        <taxon>Hibiscus</taxon>
    </lineage>
</organism>
<protein>
    <recommendedName>
        <fullName evidence="1">RNase H type-1 domain-containing protein</fullName>
    </recommendedName>
</protein>
<keyword evidence="3" id="KW-1185">Reference proteome</keyword>
<dbReference type="InterPro" id="IPR002156">
    <property type="entry name" value="RNaseH_domain"/>
</dbReference>